<dbReference type="PRINTS" id="PR00237">
    <property type="entry name" value="GPCRRHODOPSN"/>
</dbReference>
<evidence type="ECO:0000259" key="11">
    <source>
        <dbReference type="PROSITE" id="PS50262"/>
    </source>
</evidence>
<organism evidence="12 13">
    <name type="scientific">Polypedilum vanderplanki</name>
    <name type="common">Sleeping chironomid midge</name>
    <dbReference type="NCBI Taxonomy" id="319348"/>
    <lineage>
        <taxon>Eukaryota</taxon>
        <taxon>Metazoa</taxon>
        <taxon>Ecdysozoa</taxon>
        <taxon>Arthropoda</taxon>
        <taxon>Hexapoda</taxon>
        <taxon>Insecta</taxon>
        <taxon>Pterygota</taxon>
        <taxon>Neoptera</taxon>
        <taxon>Endopterygota</taxon>
        <taxon>Diptera</taxon>
        <taxon>Nematocera</taxon>
        <taxon>Chironomoidea</taxon>
        <taxon>Chironomidae</taxon>
        <taxon>Chironominae</taxon>
        <taxon>Polypedilum</taxon>
        <taxon>Polypedilum</taxon>
    </lineage>
</organism>
<gene>
    <name evidence="12" type="ORF">PVAND_011641</name>
</gene>
<keyword evidence="5 10" id="KW-1133">Transmembrane helix</keyword>
<keyword evidence="7 10" id="KW-0472">Membrane</keyword>
<evidence type="ECO:0000256" key="9">
    <source>
        <dbReference type="ARBA" id="ARBA00023224"/>
    </source>
</evidence>
<name>A0A9J6CL10_POLVA</name>
<evidence type="ECO:0000256" key="5">
    <source>
        <dbReference type="ARBA" id="ARBA00022989"/>
    </source>
</evidence>
<accession>A0A9J6CL10</accession>
<comment type="subcellular location">
    <subcellularLocation>
        <location evidence="1">Cell membrane</location>
        <topology evidence="1">Multi-pass membrane protein</topology>
    </subcellularLocation>
</comment>
<keyword evidence="4 10" id="KW-0812">Transmembrane</keyword>
<keyword evidence="13" id="KW-1185">Reference proteome</keyword>
<dbReference type="PANTHER" id="PTHR24248">
    <property type="entry name" value="ADRENERGIC RECEPTOR-RELATED G-PROTEIN COUPLED RECEPTOR"/>
    <property type="match status" value="1"/>
</dbReference>
<evidence type="ECO:0000256" key="2">
    <source>
        <dbReference type="ARBA" id="ARBA00010663"/>
    </source>
</evidence>
<dbReference type="InterPro" id="IPR017452">
    <property type="entry name" value="GPCR_Rhodpsn_7TM"/>
</dbReference>
<dbReference type="Proteomes" id="UP001107558">
    <property type="component" value="Chromosome 1"/>
</dbReference>
<sequence length="699" mass="78450">MIGDIFVGALLIISGFINVLAIGAFWITPSLRTTANRFVINLLLVNFISCLILSPFAFNVNVKSPSSFIASSTNSNNYYNASSNSTIADVVSEVDNNNTIVILTTVVPASVECSEANQTLDCLNDMKESNFIETIENISLRKYQTWSLDLVVALSVLSVLLVILDTFIAVTDPLRYHSRISDLKAWLLIAVCWLLSITFSIASALRSTADEAVLSEILINDKIYNIMFLLTYFLLIIVMPFLLVILMYWRIYTEARESGQRMRQNGSSPLLQSALNLAATANAHQQQSTILTNPQCMLLMSPSPSPHHQLNKQQLIINKQDTLNNNNNIANDGLTMKIDKQHSSHCDIVGISNGAFSDHTKTFLLSSPPHECMPMLESIDEKHPKSQQHQNILLTLTTVCERDIKRNHSVKHLHLLTENNFNGCDDAKIVELRQVQSTPNLQNIASTEIMTSGQDQSLDLPSIQASPKALRYMTSLRHRLSNASSLFKYREEGRAARISVLVVIMFLITYFPYGILSLVHGQESIIKESNITLLSIIFVLLANLCSPIIFAYRNKRVRRGVRRLLGVDRKTNERLEKLNSLKRTCSTRIKNYRQNNLHKSLNLGIKGGSSIKANNIRRTKSFQTCNYLTPSDAAKISLNNTMNSHFIVNSPIVHQKNITNVKEKKSILKIVADSSRKFRCQFTNCQMNQDTTTTIPVDV</sequence>
<feature type="transmembrane region" description="Helical" evidence="10">
    <location>
        <begin position="183"/>
        <end position="203"/>
    </location>
</feature>
<dbReference type="InterPro" id="IPR000276">
    <property type="entry name" value="GPCR_Rhodpsn"/>
</dbReference>
<reference evidence="12" key="1">
    <citation type="submission" date="2021-03" db="EMBL/GenBank/DDBJ databases">
        <title>Chromosome level genome of the anhydrobiotic midge Polypedilum vanderplanki.</title>
        <authorList>
            <person name="Yoshida Y."/>
            <person name="Kikawada T."/>
            <person name="Gusev O."/>
        </authorList>
    </citation>
    <scope>NUCLEOTIDE SEQUENCE</scope>
    <source>
        <strain evidence="12">NIAS01</strain>
        <tissue evidence="12">Whole body or cell culture</tissue>
    </source>
</reference>
<protein>
    <recommendedName>
        <fullName evidence="11">G-protein coupled receptors family 1 profile domain-containing protein</fullName>
    </recommendedName>
</protein>
<evidence type="ECO:0000256" key="3">
    <source>
        <dbReference type="ARBA" id="ARBA00022475"/>
    </source>
</evidence>
<evidence type="ECO:0000256" key="1">
    <source>
        <dbReference type="ARBA" id="ARBA00004651"/>
    </source>
</evidence>
<dbReference type="PANTHER" id="PTHR24248:SF190">
    <property type="entry name" value="GH12381P"/>
    <property type="match status" value="1"/>
</dbReference>
<keyword evidence="6" id="KW-0297">G-protein coupled receptor</keyword>
<feature type="transmembrane region" description="Helical" evidence="10">
    <location>
        <begin position="223"/>
        <end position="249"/>
    </location>
</feature>
<comment type="similarity">
    <text evidence="2">Belongs to the G-protein coupled receptor 1 family.</text>
</comment>
<feature type="transmembrane region" description="Helical" evidence="10">
    <location>
        <begin position="39"/>
        <end position="58"/>
    </location>
</feature>
<evidence type="ECO:0000256" key="4">
    <source>
        <dbReference type="ARBA" id="ARBA00022692"/>
    </source>
</evidence>
<feature type="transmembrane region" description="Helical" evidence="10">
    <location>
        <begin position="6"/>
        <end position="27"/>
    </location>
</feature>
<dbReference type="CDD" id="cd00637">
    <property type="entry name" value="7tm_classA_rhodopsin-like"/>
    <property type="match status" value="1"/>
</dbReference>
<evidence type="ECO:0000256" key="8">
    <source>
        <dbReference type="ARBA" id="ARBA00023170"/>
    </source>
</evidence>
<dbReference type="OrthoDB" id="5980076at2759"/>
<feature type="transmembrane region" description="Helical" evidence="10">
    <location>
        <begin position="531"/>
        <end position="552"/>
    </location>
</feature>
<dbReference type="SUPFAM" id="SSF81321">
    <property type="entry name" value="Family A G protein-coupled receptor-like"/>
    <property type="match status" value="1"/>
</dbReference>
<dbReference type="GO" id="GO:0005886">
    <property type="term" value="C:plasma membrane"/>
    <property type="evidence" value="ECO:0007669"/>
    <property type="project" value="UniProtKB-SubCell"/>
</dbReference>
<evidence type="ECO:0000313" key="13">
    <source>
        <dbReference type="Proteomes" id="UP001107558"/>
    </source>
</evidence>
<evidence type="ECO:0000256" key="6">
    <source>
        <dbReference type="ARBA" id="ARBA00023040"/>
    </source>
</evidence>
<dbReference type="PROSITE" id="PS50262">
    <property type="entry name" value="G_PROTEIN_RECEP_F1_2"/>
    <property type="match status" value="1"/>
</dbReference>
<dbReference type="AlphaFoldDB" id="A0A9J6CL10"/>
<feature type="transmembrane region" description="Helical" evidence="10">
    <location>
        <begin position="498"/>
        <end position="519"/>
    </location>
</feature>
<dbReference type="GO" id="GO:0043410">
    <property type="term" value="P:positive regulation of MAPK cascade"/>
    <property type="evidence" value="ECO:0007669"/>
    <property type="project" value="TreeGrafter"/>
</dbReference>
<evidence type="ECO:0000313" key="12">
    <source>
        <dbReference type="EMBL" id="KAG5682278.1"/>
    </source>
</evidence>
<keyword evidence="3" id="KW-1003">Cell membrane</keyword>
<dbReference type="GO" id="GO:0004989">
    <property type="term" value="F:octopamine receptor activity"/>
    <property type="evidence" value="ECO:0007669"/>
    <property type="project" value="TreeGrafter"/>
</dbReference>
<evidence type="ECO:0000256" key="10">
    <source>
        <dbReference type="SAM" id="Phobius"/>
    </source>
</evidence>
<dbReference type="GO" id="GO:0071880">
    <property type="term" value="P:adenylate cyclase-activating adrenergic receptor signaling pathway"/>
    <property type="evidence" value="ECO:0007669"/>
    <property type="project" value="TreeGrafter"/>
</dbReference>
<evidence type="ECO:0000256" key="7">
    <source>
        <dbReference type="ARBA" id="ARBA00023136"/>
    </source>
</evidence>
<feature type="transmembrane region" description="Helical" evidence="10">
    <location>
        <begin position="150"/>
        <end position="171"/>
    </location>
</feature>
<keyword evidence="9" id="KW-0807">Transducer</keyword>
<dbReference type="Pfam" id="PF00001">
    <property type="entry name" value="7tm_1"/>
    <property type="match status" value="1"/>
</dbReference>
<dbReference type="Gene3D" id="1.20.1070.10">
    <property type="entry name" value="Rhodopsin 7-helix transmembrane proteins"/>
    <property type="match status" value="2"/>
</dbReference>
<proteinExistence type="inferred from homology"/>
<keyword evidence="8" id="KW-0675">Receptor</keyword>
<comment type="caution">
    <text evidence="12">The sequence shown here is derived from an EMBL/GenBank/DDBJ whole genome shotgun (WGS) entry which is preliminary data.</text>
</comment>
<feature type="domain" description="G-protein coupled receptors family 1 profile" evidence="11">
    <location>
        <begin position="17"/>
        <end position="550"/>
    </location>
</feature>
<dbReference type="EMBL" id="JADBJN010000001">
    <property type="protein sequence ID" value="KAG5682278.1"/>
    <property type="molecule type" value="Genomic_DNA"/>
</dbReference>